<sequence>MASAVRALEGKIALVTGASRGIGKGIALQLARAGATVYITGRAPAASFSMVEKGLPSLEQTAKEIEQRGGLSHAVYCDHANTDDVRRLFKRIEEEQSGRLHILVNNAYSGVPFWECDAEFWDDINEVGLRNVYFCSTLAARLMVPHGGGLIVHISSAGALQYLFSVPYGVGKAAIDRMAADMALELKPRGVAAISLWPGFVQTEITLMEKHAEQFSNAAQMSLNAFNAALQNAESPDFVGKAVVGLAKDPKILQKSGRIQLTGDLAKEYGFTDQNGVVPTNIRSIRSALQFFGWLRLAKLVPAFIKTPKFGLHFASYKF</sequence>
<name>A0A914GYJ6_GLORO</name>
<dbReference type="PRINTS" id="PR00081">
    <property type="entry name" value="GDHRDH"/>
</dbReference>
<protein>
    <submittedName>
        <fullName evidence="3">Uncharacterized protein</fullName>
    </submittedName>
</protein>
<dbReference type="InterPro" id="IPR036291">
    <property type="entry name" value="NAD(P)-bd_dom_sf"/>
</dbReference>
<dbReference type="SUPFAM" id="SSF51735">
    <property type="entry name" value="NAD(P)-binding Rossmann-fold domains"/>
    <property type="match status" value="1"/>
</dbReference>
<evidence type="ECO:0000313" key="3">
    <source>
        <dbReference type="WBParaSite" id="Gr19_v10_g11967.t1"/>
    </source>
</evidence>
<organism evidence="2 3">
    <name type="scientific">Globodera rostochiensis</name>
    <name type="common">Golden nematode worm</name>
    <name type="synonym">Heterodera rostochiensis</name>
    <dbReference type="NCBI Taxonomy" id="31243"/>
    <lineage>
        <taxon>Eukaryota</taxon>
        <taxon>Metazoa</taxon>
        <taxon>Ecdysozoa</taxon>
        <taxon>Nematoda</taxon>
        <taxon>Chromadorea</taxon>
        <taxon>Rhabditida</taxon>
        <taxon>Tylenchina</taxon>
        <taxon>Tylenchomorpha</taxon>
        <taxon>Tylenchoidea</taxon>
        <taxon>Heteroderidae</taxon>
        <taxon>Heteroderinae</taxon>
        <taxon>Globodera</taxon>
    </lineage>
</organism>
<keyword evidence="2" id="KW-1185">Reference proteome</keyword>
<evidence type="ECO:0000313" key="2">
    <source>
        <dbReference type="Proteomes" id="UP000887572"/>
    </source>
</evidence>
<dbReference type="WBParaSite" id="Gr19_v10_g11967.t1">
    <property type="protein sequence ID" value="Gr19_v10_g11967.t1"/>
    <property type="gene ID" value="Gr19_v10_g11967"/>
</dbReference>
<dbReference type="PANTHER" id="PTHR44147:SF2">
    <property type="entry name" value="DEHYDROGENASE_REDUCTASE SDR FAMILY MEMBER 1"/>
    <property type="match status" value="1"/>
</dbReference>
<dbReference type="Pfam" id="PF00106">
    <property type="entry name" value="adh_short"/>
    <property type="match status" value="1"/>
</dbReference>
<dbReference type="Proteomes" id="UP000887572">
    <property type="component" value="Unplaced"/>
</dbReference>
<dbReference type="PROSITE" id="PS00061">
    <property type="entry name" value="ADH_SHORT"/>
    <property type="match status" value="1"/>
</dbReference>
<proteinExistence type="predicted"/>
<evidence type="ECO:0000256" key="1">
    <source>
        <dbReference type="ARBA" id="ARBA00023002"/>
    </source>
</evidence>
<dbReference type="PANTHER" id="PTHR44147">
    <property type="entry name" value="DEHYDROGENASE/REDUCTASE SDR FAMILY MEMBER 1"/>
    <property type="match status" value="1"/>
</dbReference>
<reference evidence="3" key="1">
    <citation type="submission" date="2022-11" db="UniProtKB">
        <authorList>
            <consortium name="WormBaseParasite"/>
        </authorList>
    </citation>
    <scope>IDENTIFICATION</scope>
</reference>
<dbReference type="GO" id="GO:0016491">
    <property type="term" value="F:oxidoreductase activity"/>
    <property type="evidence" value="ECO:0007669"/>
    <property type="project" value="UniProtKB-KW"/>
</dbReference>
<dbReference type="Gene3D" id="3.40.50.720">
    <property type="entry name" value="NAD(P)-binding Rossmann-like Domain"/>
    <property type="match status" value="1"/>
</dbReference>
<accession>A0A914GYJ6</accession>
<dbReference type="InterPro" id="IPR020904">
    <property type="entry name" value="Sc_DH/Rdtase_CS"/>
</dbReference>
<dbReference type="AlphaFoldDB" id="A0A914GYJ6"/>
<keyword evidence="1" id="KW-0560">Oxidoreductase</keyword>
<dbReference type="InterPro" id="IPR002347">
    <property type="entry name" value="SDR_fam"/>
</dbReference>